<sequence>METDSAILHDFSPLFRQYKSGRVERFSGTTTVFPSPLDPTTGVSSKLAVIDPFTPVSACLYLPSNPPSTSKLPLLLYFHGGAFCIESAFSQTYHPHLTSLASRARLLIVSVDYRLAPEYPLPAAYDDCWSAVKWVFSRADPWLARFGDLRQVFLAGDSAGANIAHRMAVRAGLEGLGFEGMALVHPYFWGSEAVGSEGREESWRAWMDGLWRAVSGGGKGMDDAWINPAAEGEEAVARLGCRRVLVCVAERDPMRERGRAYWEMLKGSGWRGEVEIVETEGEGHVFHLEKTEGDGKVRELMDDLVRFLTKDREKGWEGDRLPDDCA</sequence>
<dbReference type="GO" id="GO:0016787">
    <property type="term" value="F:hydrolase activity"/>
    <property type="evidence" value="ECO:0007669"/>
    <property type="project" value="InterPro"/>
</dbReference>
<organism evidence="3 4">
    <name type="scientific">Dendrobium nobile</name>
    <name type="common">Orchid</name>
    <dbReference type="NCBI Taxonomy" id="94219"/>
    <lineage>
        <taxon>Eukaryota</taxon>
        <taxon>Viridiplantae</taxon>
        <taxon>Streptophyta</taxon>
        <taxon>Embryophyta</taxon>
        <taxon>Tracheophyta</taxon>
        <taxon>Spermatophyta</taxon>
        <taxon>Magnoliopsida</taxon>
        <taxon>Liliopsida</taxon>
        <taxon>Asparagales</taxon>
        <taxon>Orchidaceae</taxon>
        <taxon>Epidendroideae</taxon>
        <taxon>Malaxideae</taxon>
        <taxon>Dendrobiinae</taxon>
        <taxon>Dendrobium</taxon>
    </lineage>
</organism>
<dbReference type="AlphaFoldDB" id="A0A8T3AEN3"/>
<feature type="active site" evidence="1">
    <location>
        <position position="158"/>
    </location>
</feature>
<accession>A0A8T3AEN3</accession>
<dbReference type="InterPro" id="IPR050466">
    <property type="entry name" value="Carboxylest/Gibb_receptor"/>
</dbReference>
<evidence type="ECO:0000313" key="4">
    <source>
        <dbReference type="Proteomes" id="UP000829196"/>
    </source>
</evidence>
<feature type="domain" description="Alpha/beta hydrolase fold-3" evidence="2">
    <location>
        <begin position="75"/>
        <end position="287"/>
    </location>
</feature>
<dbReference type="InterPro" id="IPR013094">
    <property type="entry name" value="AB_hydrolase_3"/>
</dbReference>
<dbReference type="InterPro" id="IPR029058">
    <property type="entry name" value="AB_hydrolase_fold"/>
</dbReference>
<dbReference type="Gene3D" id="3.40.50.1820">
    <property type="entry name" value="alpha/beta hydrolase"/>
    <property type="match status" value="1"/>
</dbReference>
<dbReference type="PANTHER" id="PTHR23024:SF577">
    <property type="entry name" value="CARBOXYLESTERASE 2-RELATED"/>
    <property type="match status" value="1"/>
</dbReference>
<dbReference type="PANTHER" id="PTHR23024">
    <property type="entry name" value="ARYLACETAMIDE DEACETYLASE"/>
    <property type="match status" value="1"/>
</dbReference>
<dbReference type="SMR" id="A0A8T3AEN3"/>
<name>A0A8T3AEN3_DENNO</name>
<evidence type="ECO:0000313" key="3">
    <source>
        <dbReference type="EMBL" id="KAI0494827.1"/>
    </source>
</evidence>
<evidence type="ECO:0000256" key="1">
    <source>
        <dbReference type="PROSITE-ProRule" id="PRU10038"/>
    </source>
</evidence>
<gene>
    <name evidence="3" type="ORF">KFK09_024970</name>
</gene>
<dbReference type="InterPro" id="IPR033140">
    <property type="entry name" value="Lipase_GDXG_put_SER_AS"/>
</dbReference>
<dbReference type="OrthoDB" id="408631at2759"/>
<comment type="caution">
    <text evidence="3">The sequence shown here is derived from an EMBL/GenBank/DDBJ whole genome shotgun (WGS) entry which is preliminary data.</text>
</comment>
<dbReference type="Pfam" id="PF07859">
    <property type="entry name" value="Abhydrolase_3"/>
    <property type="match status" value="1"/>
</dbReference>
<evidence type="ECO:0000259" key="2">
    <source>
        <dbReference type="Pfam" id="PF07859"/>
    </source>
</evidence>
<proteinExistence type="predicted"/>
<protein>
    <recommendedName>
        <fullName evidence="2">Alpha/beta hydrolase fold-3 domain-containing protein</fullName>
    </recommendedName>
</protein>
<dbReference type="EMBL" id="JAGYWB010000017">
    <property type="protein sequence ID" value="KAI0494827.1"/>
    <property type="molecule type" value="Genomic_DNA"/>
</dbReference>
<keyword evidence="4" id="KW-1185">Reference proteome</keyword>
<dbReference type="PROSITE" id="PS01174">
    <property type="entry name" value="LIPASE_GDXG_SER"/>
    <property type="match status" value="1"/>
</dbReference>
<dbReference type="Proteomes" id="UP000829196">
    <property type="component" value="Unassembled WGS sequence"/>
</dbReference>
<dbReference type="SUPFAM" id="SSF53474">
    <property type="entry name" value="alpha/beta-Hydrolases"/>
    <property type="match status" value="1"/>
</dbReference>
<reference evidence="3" key="1">
    <citation type="journal article" date="2022" name="Front. Genet.">
        <title>Chromosome-Scale Assembly of the Dendrobium nobile Genome Provides Insights Into the Molecular Mechanism of the Biosynthesis of the Medicinal Active Ingredient of Dendrobium.</title>
        <authorList>
            <person name="Xu Q."/>
            <person name="Niu S.-C."/>
            <person name="Li K.-L."/>
            <person name="Zheng P.-J."/>
            <person name="Zhang X.-J."/>
            <person name="Jia Y."/>
            <person name="Liu Y."/>
            <person name="Niu Y.-X."/>
            <person name="Yu L.-H."/>
            <person name="Chen D.-F."/>
            <person name="Zhang G.-Q."/>
        </authorList>
    </citation>
    <scope>NUCLEOTIDE SEQUENCE</scope>
    <source>
        <tissue evidence="3">Leaf</tissue>
    </source>
</reference>